<proteinExistence type="inferred from homology"/>
<accession>A0A166N6V9</accession>
<feature type="region of interest" description="Disordered" evidence="2">
    <location>
        <begin position="194"/>
        <end position="234"/>
    </location>
</feature>
<protein>
    <submittedName>
        <fullName evidence="3">Uncharacterized protein</fullName>
    </submittedName>
</protein>
<dbReference type="InterPro" id="IPR035426">
    <property type="entry name" value="Gemin2/Brr1"/>
</dbReference>
<evidence type="ECO:0000256" key="2">
    <source>
        <dbReference type="SAM" id="MobiDB-lite"/>
    </source>
</evidence>
<sequence length="369" mass="42030">MAPGYKRKRDDEDQSDDEQTPGYQVLPVANLPEDFDGEPLDGMQYLFTVRRNARTLPKQTQVPNPFPLPEVPEPTVSALPHPSLPSENWRNAFEKGFKNFRKNIIQPTIHIHLPQRPGHRIMPDKRQRDCWWLFISGRPESEWNPPKMPKSEASVRRDRRYGRQYSPEPVEDQTAQETWHINNEGEVELAMQDDAEESLPTPSGTPPPSGLIDGNTTSTSQAQTSREPTPSVVSQLDHRTSLHLLMYFTHWITLHLEQPADPSTQMTETHARWIFVLLSCIEDFISADDMNLLRNLARASLAFLKRSKQQESQANDEHAESLQGKMASEGDVMSDRSCWIILTAVAGFWGQRDLWMEAEAMLVSIGIVA</sequence>
<evidence type="ECO:0000256" key="1">
    <source>
        <dbReference type="ARBA" id="ARBA00025758"/>
    </source>
</evidence>
<feature type="region of interest" description="Disordered" evidence="2">
    <location>
        <begin position="142"/>
        <end position="177"/>
    </location>
</feature>
<name>A0A166N6V9_9AGAM</name>
<reference evidence="3" key="1">
    <citation type="journal article" date="2016" name="Mol. Biol. Evol.">
        <title>Comparative Genomics of Early-Diverging Mushroom-Forming Fungi Provides Insights into the Origins of Lignocellulose Decay Capabilities.</title>
        <authorList>
            <person name="Nagy L.G."/>
            <person name="Riley R."/>
            <person name="Tritt A."/>
            <person name="Adam C."/>
            <person name="Daum C."/>
            <person name="Floudas D."/>
            <person name="Sun H."/>
            <person name="Yadav J.S."/>
            <person name="Pangilinan J."/>
            <person name="Larsson K.H."/>
            <person name="Matsuura K."/>
            <person name="Barry K."/>
            <person name="Labutti K."/>
            <person name="Kuo R."/>
            <person name="Ohm R.A."/>
            <person name="Bhattacharya S.S."/>
            <person name="Shirouzu T."/>
            <person name="Yoshinaga Y."/>
            <person name="Martin F.M."/>
            <person name="Grigoriev I.V."/>
            <person name="Hibbett D.S."/>
        </authorList>
    </citation>
    <scope>NUCLEOTIDE SEQUENCE [LARGE SCALE GENOMIC DNA]</scope>
    <source>
        <strain evidence="3">CBS 109695</strain>
    </source>
</reference>
<dbReference type="GO" id="GO:0032797">
    <property type="term" value="C:SMN complex"/>
    <property type="evidence" value="ECO:0007669"/>
    <property type="project" value="TreeGrafter"/>
</dbReference>
<feature type="compositionally biased region" description="Polar residues" evidence="2">
    <location>
        <begin position="214"/>
        <end position="234"/>
    </location>
</feature>
<feature type="region of interest" description="Disordered" evidence="2">
    <location>
        <begin position="1"/>
        <end position="37"/>
    </location>
</feature>
<dbReference type="EMBL" id="KV417525">
    <property type="protein sequence ID" value="KZP24706.1"/>
    <property type="molecule type" value="Genomic_DNA"/>
</dbReference>
<dbReference type="GO" id="GO:0005634">
    <property type="term" value="C:nucleus"/>
    <property type="evidence" value="ECO:0007669"/>
    <property type="project" value="TreeGrafter"/>
</dbReference>
<dbReference type="AlphaFoldDB" id="A0A166N6V9"/>
<dbReference type="PANTHER" id="PTHR12794:SF0">
    <property type="entry name" value="GEM-ASSOCIATED PROTEIN 2"/>
    <property type="match status" value="1"/>
</dbReference>
<gene>
    <name evidence="3" type="ORF">FIBSPDRAFT_735243</name>
</gene>
<organism evidence="3">
    <name type="scientific">Athelia psychrophila</name>
    <dbReference type="NCBI Taxonomy" id="1759441"/>
    <lineage>
        <taxon>Eukaryota</taxon>
        <taxon>Fungi</taxon>
        <taxon>Dikarya</taxon>
        <taxon>Basidiomycota</taxon>
        <taxon>Agaricomycotina</taxon>
        <taxon>Agaricomycetes</taxon>
        <taxon>Agaricomycetidae</taxon>
        <taxon>Atheliales</taxon>
        <taxon>Atheliaceae</taxon>
        <taxon>Athelia</taxon>
    </lineage>
</organism>
<dbReference type="Gene3D" id="1.20.58.1070">
    <property type="match status" value="1"/>
</dbReference>
<comment type="similarity">
    <text evidence="1">Belongs to the gemin-2 family.</text>
</comment>
<dbReference type="GO" id="GO:0000387">
    <property type="term" value="P:spliceosomal snRNP assembly"/>
    <property type="evidence" value="ECO:0007669"/>
    <property type="project" value="InterPro"/>
</dbReference>
<dbReference type="OrthoDB" id="428895at2759"/>
<dbReference type="PANTHER" id="PTHR12794">
    <property type="entry name" value="GEMIN2"/>
    <property type="match status" value="1"/>
</dbReference>
<evidence type="ECO:0000313" key="3">
    <source>
        <dbReference type="EMBL" id="KZP24706.1"/>
    </source>
</evidence>
<dbReference type="Pfam" id="PF04938">
    <property type="entry name" value="SIP1"/>
    <property type="match status" value="1"/>
</dbReference>